<dbReference type="Pfam" id="PF13669">
    <property type="entry name" value="Glyoxalase_4"/>
    <property type="match status" value="1"/>
</dbReference>
<keyword evidence="1" id="KW-0479">Metal-binding</keyword>
<dbReference type="OrthoDB" id="2613830at2"/>
<dbReference type="PANTHER" id="PTHR43048">
    <property type="entry name" value="METHYLMALONYL-COA EPIMERASE"/>
    <property type="match status" value="1"/>
</dbReference>
<dbReference type="GO" id="GO:0004493">
    <property type="term" value="F:methylmalonyl-CoA epimerase activity"/>
    <property type="evidence" value="ECO:0007669"/>
    <property type="project" value="TreeGrafter"/>
</dbReference>
<sequence length="176" mass="19001">MSSANNLRGIDHIGVAVTNIEEATEFLVTAFGAETIYETLPRGADPQQGPEAEAKLGLAPGAKVTAIRMLQLCRGPGIELFQISAPDQRPPARASDLGLQHLAIYVEDMNAATSRFAAAGGELLTGPHPLPPLEAGRGNVFRYGRTPWGMTVEFITYPSPQGYCEETPLRRWTPEE</sequence>
<dbReference type="InterPro" id="IPR029068">
    <property type="entry name" value="Glyas_Bleomycin-R_OHBP_Dase"/>
</dbReference>
<evidence type="ECO:0000313" key="3">
    <source>
        <dbReference type="EMBL" id="SEQ87361.1"/>
    </source>
</evidence>
<evidence type="ECO:0000313" key="4">
    <source>
        <dbReference type="Proteomes" id="UP000199647"/>
    </source>
</evidence>
<dbReference type="InterPro" id="IPR037523">
    <property type="entry name" value="VOC_core"/>
</dbReference>
<evidence type="ECO:0000256" key="1">
    <source>
        <dbReference type="ARBA" id="ARBA00022723"/>
    </source>
</evidence>
<gene>
    <name evidence="3" type="ORF">SAMN05216548_108161</name>
</gene>
<dbReference type="STRING" id="1855383.SAMN05216548_108161"/>
<accession>A0A1H9JK40</accession>
<reference evidence="3 4" key="1">
    <citation type="submission" date="2016-10" db="EMBL/GenBank/DDBJ databases">
        <authorList>
            <person name="de Groot N.N."/>
        </authorList>
    </citation>
    <scope>NUCLEOTIDE SEQUENCE [LARGE SCALE GENOMIC DNA]</scope>
    <source>
        <strain evidence="3 4">A52C2</strain>
    </source>
</reference>
<feature type="domain" description="VOC" evidence="2">
    <location>
        <begin position="9"/>
        <end position="157"/>
    </location>
</feature>
<keyword evidence="3" id="KW-0560">Oxidoreductase</keyword>
<dbReference type="Proteomes" id="UP000199647">
    <property type="component" value="Unassembled WGS sequence"/>
</dbReference>
<name>A0A1H9JK40_9HYPH</name>
<evidence type="ECO:0000259" key="2">
    <source>
        <dbReference type="PROSITE" id="PS51819"/>
    </source>
</evidence>
<keyword evidence="3" id="KW-0223">Dioxygenase</keyword>
<dbReference type="PANTHER" id="PTHR43048:SF6">
    <property type="entry name" value="BLR8189 PROTEIN"/>
    <property type="match status" value="1"/>
</dbReference>
<dbReference type="SUPFAM" id="SSF54593">
    <property type="entry name" value="Glyoxalase/Bleomycin resistance protein/Dihydroxybiphenyl dioxygenase"/>
    <property type="match status" value="1"/>
</dbReference>
<proteinExistence type="predicted"/>
<dbReference type="GO" id="GO:0046872">
    <property type="term" value="F:metal ion binding"/>
    <property type="evidence" value="ECO:0007669"/>
    <property type="project" value="UniProtKB-KW"/>
</dbReference>
<dbReference type="AlphaFoldDB" id="A0A1H9JK40"/>
<protein>
    <submittedName>
        <fullName evidence="3">Catechol 2,3-dioxygenase</fullName>
    </submittedName>
</protein>
<dbReference type="PROSITE" id="PS51819">
    <property type="entry name" value="VOC"/>
    <property type="match status" value="1"/>
</dbReference>
<dbReference type="GO" id="GO:0051213">
    <property type="term" value="F:dioxygenase activity"/>
    <property type="evidence" value="ECO:0007669"/>
    <property type="project" value="UniProtKB-KW"/>
</dbReference>
<dbReference type="InterPro" id="IPR051785">
    <property type="entry name" value="MMCE/EMCE_epimerase"/>
</dbReference>
<dbReference type="Gene3D" id="3.10.180.10">
    <property type="entry name" value="2,3-Dihydroxybiphenyl 1,2-Dioxygenase, domain 1"/>
    <property type="match status" value="1"/>
</dbReference>
<dbReference type="RefSeq" id="WP_092496923.1">
    <property type="nucleotide sequence ID" value="NZ_FOFG01000008.1"/>
</dbReference>
<keyword evidence="4" id="KW-1185">Reference proteome</keyword>
<organism evidence="3 4">
    <name type="scientific">Faunimonas pinastri</name>
    <dbReference type="NCBI Taxonomy" id="1855383"/>
    <lineage>
        <taxon>Bacteria</taxon>
        <taxon>Pseudomonadati</taxon>
        <taxon>Pseudomonadota</taxon>
        <taxon>Alphaproteobacteria</taxon>
        <taxon>Hyphomicrobiales</taxon>
        <taxon>Afifellaceae</taxon>
        <taxon>Faunimonas</taxon>
    </lineage>
</organism>
<dbReference type="GO" id="GO:0046491">
    <property type="term" value="P:L-methylmalonyl-CoA metabolic process"/>
    <property type="evidence" value="ECO:0007669"/>
    <property type="project" value="TreeGrafter"/>
</dbReference>
<dbReference type="EMBL" id="FOFG01000008">
    <property type="protein sequence ID" value="SEQ87361.1"/>
    <property type="molecule type" value="Genomic_DNA"/>
</dbReference>